<feature type="transmembrane region" description="Helical" evidence="1">
    <location>
        <begin position="362"/>
        <end position="388"/>
    </location>
</feature>
<feature type="transmembrane region" description="Helical" evidence="1">
    <location>
        <begin position="257"/>
        <end position="280"/>
    </location>
</feature>
<proteinExistence type="predicted"/>
<feature type="transmembrane region" description="Helical" evidence="1">
    <location>
        <begin position="81"/>
        <end position="98"/>
    </location>
</feature>
<keyword evidence="1" id="KW-1133">Transmembrane helix</keyword>
<dbReference type="Proteomes" id="UP001153712">
    <property type="component" value="Chromosome 1"/>
</dbReference>
<sequence length="395" mass="46198">MAVNTCYICMMKYSIIFSSLSYSFVKFNCPHSKKPSRKPRIRCAPNRQRLGFLLQILAIILGVAELFIAIKTEDITDNTTILNILSLTSTISVTYALLKANWSWKALIDDMKTAMYISEFLSKFIVDDKWFRVFYVFSVGWMGYSSLYYSSQLFFMWVGEPINYLLYLKSINLSIFGYLMSTFILRIIVDTSVNIVFMQRLFAQLDRELSQKLRELDIRYICLPQATFARKIRTLRRFYMAVLVNFQRTRIRFNSSLEILVMSNFIIAIWIMAITCVILIGRRTLSLSEYIIILWFGLRTLFVYCFAIVCDFSNILIKKQQTALFKFPSEKLSSEEKIELENFVKLLVWREPMKTVRDSYRFGISTVAGIGLNIVVNSMVVTQLYIFFDNQLNSK</sequence>
<keyword evidence="1" id="KW-0472">Membrane</keyword>
<protein>
    <submittedName>
        <fullName evidence="2">Uncharacterized protein</fullName>
    </submittedName>
</protein>
<feature type="transmembrane region" description="Helical" evidence="1">
    <location>
        <begin position="175"/>
        <end position="197"/>
    </location>
</feature>
<feature type="transmembrane region" description="Helical" evidence="1">
    <location>
        <begin position="50"/>
        <end position="69"/>
    </location>
</feature>
<evidence type="ECO:0000256" key="1">
    <source>
        <dbReference type="SAM" id="Phobius"/>
    </source>
</evidence>
<name>A0A9N9TF90_PHYSR</name>
<evidence type="ECO:0000313" key="2">
    <source>
        <dbReference type="EMBL" id="CAG9854649.1"/>
    </source>
</evidence>
<keyword evidence="3" id="KW-1185">Reference proteome</keyword>
<evidence type="ECO:0000313" key="3">
    <source>
        <dbReference type="Proteomes" id="UP001153712"/>
    </source>
</evidence>
<reference evidence="2" key="1">
    <citation type="submission" date="2022-01" db="EMBL/GenBank/DDBJ databases">
        <authorList>
            <person name="King R."/>
        </authorList>
    </citation>
    <scope>NUCLEOTIDE SEQUENCE</scope>
</reference>
<dbReference type="EMBL" id="OU900094">
    <property type="protein sequence ID" value="CAG9854649.1"/>
    <property type="molecule type" value="Genomic_DNA"/>
</dbReference>
<feature type="transmembrane region" description="Helical" evidence="1">
    <location>
        <begin position="292"/>
        <end position="317"/>
    </location>
</feature>
<dbReference type="OrthoDB" id="6776092at2759"/>
<keyword evidence="1" id="KW-0812">Transmembrane</keyword>
<organism evidence="2 3">
    <name type="scientific">Phyllotreta striolata</name>
    <name type="common">Striped flea beetle</name>
    <name type="synonym">Crioceris striolata</name>
    <dbReference type="NCBI Taxonomy" id="444603"/>
    <lineage>
        <taxon>Eukaryota</taxon>
        <taxon>Metazoa</taxon>
        <taxon>Ecdysozoa</taxon>
        <taxon>Arthropoda</taxon>
        <taxon>Hexapoda</taxon>
        <taxon>Insecta</taxon>
        <taxon>Pterygota</taxon>
        <taxon>Neoptera</taxon>
        <taxon>Endopterygota</taxon>
        <taxon>Coleoptera</taxon>
        <taxon>Polyphaga</taxon>
        <taxon>Cucujiformia</taxon>
        <taxon>Chrysomeloidea</taxon>
        <taxon>Chrysomelidae</taxon>
        <taxon>Galerucinae</taxon>
        <taxon>Alticini</taxon>
        <taxon>Phyllotreta</taxon>
    </lineage>
</organism>
<dbReference type="AlphaFoldDB" id="A0A9N9TF90"/>
<gene>
    <name evidence="2" type="ORF">PHYEVI_LOCUS1110</name>
</gene>
<feature type="transmembrane region" description="Helical" evidence="1">
    <location>
        <begin position="133"/>
        <end position="155"/>
    </location>
</feature>
<accession>A0A9N9TF90</accession>